<dbReference type="AlphaFoldDB" id="A0A1R1XL12"/>
<feature type="repeat" description="WD" evidence="1">
    <location>
        <begin position="139"/>
        <end position="178"/>
    </location>
</feature>
<proteinExistence type="predicted"/>
<dbReference type="PANTHER" id="PTHR19920">
    <property type="entry name" value="WD40 PROTEIN CIAO1"/>
    <property type="match status" value="1"/>
</dbReference>
<dbReference type="EMBL" id="LSSN01002720">
    <property type="protein sequence ID" value="OMJ15300.1"/>
    <property type="molecule type" value="Genomic_DNA"/>
</dbReference>
<protein>
    <submittedName>
        <fullName evidence="2">Putative cytosolic iron-sulfur protein assembly protein CIAO1</fullName>
    </submittedName>
</protein>
<dbReference type="PROSITE" id="PS50082">
    <property type="entry name" value="WD_REPEATS_2"/>
    <property type="match status" value="2"/>
</dbReference>
<organism evidence="2 3">
    <name type="scientific">Smittium culicis</name>
    <dbReference type="NCBI Taxonomy" id="133412"/>
    <lineage>
        <taxon>Eukaryota</taxon>
        <taxon>Fungi</taxon>
        <taxon>Fungi incertae sedis</taxon>
        <taxon>Zoopagomycota</taxon>
        <taxon>Kickxellomycotina</taxon>
        <taxon>Harpellomycetes</taxon>
        <taxon>Harpellales</taxon>
        <taxon>Legeriomycetaceae</taxon>
        <taxon>Smittium</taxon>
    </lineage>
</organism>
<sequence>MILWHPVQDILVSCSYDDTIRIWKESEDDWYSSAVLSGHSSTVWAVDFDPTGNYIDIEFSTDNDWECIFTVPAGAHSRAIYSISWRSGDNSICIFKVTSQLLPKKTETVKPTLSKDSYITLSEFNLVKMNVELVTKVENAHSSNDVNSVSWNPNPDYSGFLSSAGDDDNSRIWYFEKK</sequence>
<dbReference type="PANTHER" id="PTHR19920:SF0">
    <property type="entry name" value="CYTOSOLIC IRON-SULFUR PROTEIN ASSEMBLY PROTEIN CIAO1-RELATED"/>
    <property type="match status" value="1"/>
</dbReference>
<dbReference type="OrthoDB" id="284782at2759"/>
<dbReference type="SUPFAM" id="SSF50978">
    <property type="entry name" value="WD40 repeat-like"/>
    <property type="match status" value="1"/>
</dbReference>
<dbReference type="STRING" id="133412.A0A1R1XL12"/>
<dbReference type="GO" id="GO:0016226">
    <property type="term" value="P:iron-sulfur cluster assembly"/>
    <property type="evidence" value="ECO:0007669"/>
    <property type="project" value="TreeGrafter"/>
</dbReference>
<keyword evidence="3" id="KW-1185">Reference proteome</keyword>
<evidence type="ECO:0000313" key="3">
    <source>
        <dbReference type="Proteomes" id="UP000187283"/>
    </source>
</evidence>
<dbReference type="GO" id="GO:0097361">
    <property type="term" value="C:cytosolic [4Fe-4S] assembly targeting complex"/>
    <property type="evidence" value="ECO:0007669"/>
    <property type="project" value="TreeGrafter"/>
</dbReference>
<dbReference type="InterPro" id="IPR036322">
    <property type="entry name" value="WD40_repeat_dom_sf"/>
</dbReference>
<comment type="caution">
    <text evidence="2">The sequence shown here is derived from an EMBL/GenBank/DDBJ whole genome shotgun (WGS) entry which is preliminary data.</text>
</comment>
<accession>A0A1R1XL12</accession>
<dbReference type="Proteomes" id="UP000187283">
    <property type="component" value="Unassembled WGS sequence"/>
</dbReference>
<dbReference type="PROSITE" id="PS50294">
    <property type="entry name" value="WD_REPEATS_REGION"/>
    <property type="match status" value="1"/>
</dbReference>
<dbReference type="Gene3D" id="2.130.10.10">
    <property type="entry name" value="YVTN repeat-like/Quinoprotein amine dehydrogenase"/>
    <property type="match status" value="1"/>
</dbReference>
<evidence type="ECO:0000256" key="1">
    <source>
        <dbReference type="PROSITE-ProRule" id="PRU00221"/>
    </source>
</evidence>
<evidence type="ECO:0000313" key="2">
    <source>
        <dbReference type="EMBL" id="OMJ15300.1"/>
    </source>
</evidence>
<name>A0A1R1XL12_9FUNG</name>
<dbReference type="InterPro" id="IPR001680">
    <property type="entry name" value="WD40_rpt"/>
</dbReference>
<dbReference type="InterPro" id="IPR015943">
    <property type="entry name" value="WD40/YVTN_repeat-like_dom_sf"/>
</dbReference>
<feature type="repeat" description="WD" evidence="1">
    <location>
        <begin position="1"/>
        <end position="24"/>
    </location>
</feature>
<reference evidence="2 3" key="1">
    <citation type="submission" date="2017-01" db="EMBL/GenBank/DDBJ databases">
        <authorList>
            <person name="Mah S.A."/>
            <person name="Swanson W.J."/>
            <person name="Moy G.W."/>
            <person name="Vacquier V.D."/>
        </authorList>
    </citation>
    <scope>NUCLEOTIDE SEQUENCE [LARGE SCALE GENOMIC DNA]</scope>
    <source>
        <strain evidence="2 3">GSMNP</strain>
    </source>
</reference>
<keyword evidence="1" id="KW-0853">WD repeat</keyword>
<dbReference type="Pfam" id="PF00400">
    <property type="entry name" value="WD40"/>
    <property type="match status" value="3"/>
</dbReference>
<gene>
    <name evidence="2" type="ORF">AYI70_g7366</name>
</gene>